<organism evidence="16 17">
    <name type="scientific">Liquidambar formosana</name>
    <name type="common">Formosan gum</name>
    <dbReference type="NCBI Taxonomy" id="63359"/>
    <lineage>
        <taxon>Eukaryota</taxon>
        <taxon>Viridiplantae</taxon>
        <taxon>Streptophyta</taxon>
        <taxon>Embryophyta</taxon>
        <taxon>Tracheophyta</taxon>
        <taxon>Spermatophyta</taxon>
        <taxon>Magnoliopsida</taxon>
        <taxon>eudicotyledons</taxon>
        <taxon>Gunneridae</taxon>
        <taxon>Pentapetalae</taxon>
        <taxon>Saxifragales</taxon>
        <taxon>Altingiaceae</taxon>
        <taxon>Liquidambar</taxon>
    </lineage>
</organism>
<dbReference type="InterPro" id="IPR011009">
    <property type="entry name" value="Kinase-like_dom_sf"/>
</dbReference>
<dbReference type="InterPro" id="IPR032675">
    <property type="entry name" value="LRR_dom_sf"/>
</dbReference>
<dbReference type="GO" id="GO:0004672">
    <property type="term" value="F:protein kinase activity"/>
    <property type="evidence" value="ECO:0007669"/>
    <property type="project" value="InterPro"/>
</dbReference>
<name>A0AAP0WX87_LIQFO</name>
<dbReference type="SUPFAM" id="SSF56112">
    <property type="entry name" value="Protein kinase-like (PK-like)"/>
    <property type="match status" value="1"/>
</dbReference>
<dbReference type="Pfam" id="PF00560">
    <property type="entry name" value="LRR_1"/>
    <property type="match status" value="7"/>
</dbReference>
<dbReference type="SUPFAM" id="SSF52058">
    <property type="entry name" value="L domain-like"/>
    <property type="match status" value="2"/>
</dbReference>
<dbReference type="AlphaFoldDB" id="A0AAP0WX87"/>
<dbReference type="InterPro" id="IPR000719">
    <property type="entry name" value="Prot_kinase_dom"/>
</dbReference>
<keyword evidence="10 13" id="KW-0472">Membrane</keyword>
<dbReference type="FunFam" id="3.80.10.10:FF:000095">
    <property type="entry name" value="LRR receptor-like serine/threonine-protein kinase GSO1"/>
    <property type="match status" value="2"/>
</dbReference>
<comment type="subcellular location">
    <subcellularLocation>
        <location evidence="1">Membrane</location>
        <topology evidence="1">Single-pass membrane protein</topology>
    </subcellularLocation>
</comment>
<feature type="compositionally biased region" description="Low complexity" evidence="12">
    <location>
        <begin position="680"/>
        <end position="694"/>
    </location>
</feature>
<feature type="region of interest" description="Disordered" evidence="12">
    <location>
        <begin position="645"/>
        <end position="704"/>
    </location>
</feature>
<keyword evidence="9 13" id="KW-1133">Transmembrane helix</keyword>
<evidence type="ECO:0000256" key="14">
    <source>
        <dbReference type="SAM" id="SignalP"/>
    </source>
</evidence>
<evidence type="ECO:0000256" key="10">
    <source>
        <dbReference type="ARBA" id="ARBA00023136"/>
    </source>
</evidence>
<sequence>MQSICLIILLVIEMALGESDLEALLELKKGFQKDPSGQVVGSWDSKSLTSDGCPQNWYGIECSNGSVTSITLNGVGLVGDFSFSAISSLTMLRNLSISDNQLTGNMLKVGSIESLEMLDLSHNLFNGSIPSELMEIKNLVLLNLSLNNFEGTIPSGFENLEKLRYLDLLANGFSGDMMDLLSRLGSVVHVDLSNNRFSGSLDLGLGNSSFVSTIQYLNISHNSLTGELFVHDGMPYFDSLEVFDASNNQFVGNIPSFNFVVSLRILRLGSNQLSGSLPEALLQESSTMLSELDLSLNQLEGPVGSITSETLKILNLSSNKLSGSLPAKVGHCAIIDLSKNLLSGNLSRIQSWGNYVEIIQLSSNSLTGTLPNQTSQFLRLTSFKMSNNSIVGVLPPVLGTYPELKVIDFSLNQLHGLLLPSFFTSTRLTDLNLSGNNFTGPIPLQISPGTPSTDSTQNSSLASLDLSYNSLSGHLPPEISNFHNLVYLNLCNNHFEGSIPDGLPDTLKGFNVSYNNLSGIVPENLRRFPNSSFHPGNSLLVFPYSPPSPGDVPDLTLREHGSHMKPATRPALIAGLVGVAAIIALLSFMIYYKDHWQKCKRNNVRRNGERKGVHQGSSSVLHKSSLHKNMDQSVSSFSFPQDHISSQMGPGYDHGGNSSVVGRLKDLGHPESLRNDEGISSPMSLLASSNPSSSKNRHLSENPGVLKVSSPDKLAGDLHLFESSLVFTAEELSSAPAELIGRSCHGMLYRAALDSGHVLAVKWLREGIAKGKKEFAREARKLGNIKHPNLVSLQGYYWGPKDHEKLIISNFVNAPCLAFYLHETEPRKLPPLSLDQRLKVAVDVAQCLNYLHNERVIPHGNLKSTNILVETHNLNALLTDYSLHRIMTPAGTAEQVLNSGALGYRPPEFASSSKPCPSLKSDVYAFGVILLELLTGKISGEIISGSPGVVDLTDWVRMLAGEDRSGECFDRLILDVHGMQHPPRVLDNLLQVALRCILPADERPDMKTIFEDLSLIVS</sequence>
<evidence type="ECO:0000313" key="17">
    <source>
        <dbReference type="Proteomes" id="UP001415857"/>
    </source>
</evidence>
<evidence type="ECO:0000256" key="7">
    <source>
        <dbReference type="ARBA" id="ARBA00022741"/>
    </source>
</evidence>
<feature type="domain" description="Protein kinase" evidence="15">
    <location>
        <begin position="734"/>
        <end position="1015"/>
    </location>
</feature>
<keyword evidence="5 14" id="KW-0732">Signal</keyword>
<gene>
    <name evidence="16" type="ORF">L1049_013928</name>
</gene>
<proteinExistence type="predicted"/>
<evidence type="ECO:0000313" key="16">
    <source>
        <dbReference type="EMBL" id="KAK9280241.1"/>
    </source>
</evidence>
<feature type="transmembrane region" description="Helical" evidence="13">
    <location>
        <begin position="571"/>
        <end position="592"/>
    </location>
</feature>
<evidence type="ECO:0000256" key="4">
    <source>
        <dbReference type="ARBA" id="ARBA00022692"/>
    </source>
</evidence>
<protein>
    <recommendedName>
        <fullName evidence="15">Protein kinase domain-containing protein</fullName>
    </recommendedName>
</protein>
<evidence type="ECO:0000256" key="3">
    <source>
        <dbReference type="ARBA" id="ARBA00022614"/>
    </source>
</evidence>
<keyword evidence="2" id="KW-0597">Phosphoprotein</keyword>
<keyword evidence="7" id="KW-0547">Nucleotide-binding</keyword>
<dbReference type="PANTHER" id="PTHR48003">
    <property type="entry name" value="OS07G0626500 PROTEIN"/>
    <property type="match status" value="1"/>
</dbReference>
<dbReference type="FunFam" id="3.30.200.20:FF:000486">
    <property type="entry name" value="Leucine-rich repeat receptor-like protein kinase"/>
    <property type="match status" value="1"/>
</dbReference>
<evidence type="ECO:0000256" key="9">
    <source>
        <dbReference type="ARBA" id="ARBA00022989"/>
    </source>
</evidence>
<dbReference type="PANTHER" id="PTHR48003:SF3">
    <property type="entry name" value="LEUCINE-RICH REPEAT PROTEIN KINASE FAMILY PROTEIN"/>
    <property type="match status" value="1"/>
</dbReference>
<evidence type="ECO:0000256" key="2">
    <source>
        <dbReference type="ARBA" id="ARBA00022553"/>
    </source>
</evidence>
<dbReference type="InterPro" id="IPR013210">
    <property type="entry name" value="LRR_N_plant-typ"/>
</dbReference>
<feature type="chain" id="PRO_5043049832" description="Protein kinase domain-containing protein" evidence="14">
    <location>
        <begin position="18"/>
        <end position="1018"/>
    </location>
</feature>
<evidence type="ECO:0000256" key="13">
    <source>
        <dbReference type="SAM" id="Phobius"/>
    </source>
</evidence>
<dbReference type="GO" id="GO:0005524">
    <property type="term" value="F:ATP binding"/>
    <property type="evidence" value="ECO:0007669"/>
    <property type="project" value="UniProtKB-KW"/>
</dbReference>
<dbReference type="Gene3D" id="3.80.10.10">
    <property type="entry name" value="Ribonuclease Inhibitor"/>
    <property type="match status" value="2"/>
</dbReference>
<dbReference type="InterPro" id="IPR001611">
    <property type="entry name" value="Leu-rich_rpt"/>
</dbReference>
<comment type="caution">
    <text evidence="16">The sequence shown here is derived from an EMBL/GenBank/DDBJ whole genome shotgun (WGS) entry which is preliminary data.</text>
</comment>
<keyword evidence="8" id="KW-0067">ATP-binding</keyword>
<evidence type="ECO:0000256" key="1">
    <source>
        <dbReference type="ARBA" id="ARBA00004167"/>
    </source>
</evidence>
<keyword evidence="3" id="KW-0433">Leucine-rich repeat</keyword>
<accession>A0AAP0WX87</accession>
<feature type="signal peptide" evidence="14">
    <location>
        <begin position="1"/>
        <end position="17"/>
    </location>
</feature>
<evidence type="ECO:0000256" key="11">
    <source>
        <dbReference type="ARBA" id="ARBA00023170"/>
    </source>
</evidence>
<evidence type="ECO:0000256" key="5">
    <source>
        <dbReference type="ARBA" id="ARBA00022729"/>
    </source>
</evidence>
<keyword evidence="17" id="KW-1185">Reference proteome</keyword>
<dbReference type="Pfam" id="PF07714">
    <property type="entry name" value="PK_Tyr_Ser-Thr"/>
    <property type="match status" value="1"/>
</dbReference>
<evidence type="ECO:0000256" key="8">
    <source>
        <dbReference type="ARBA" id="ARBA00022840"/>
    </source>
</evidence>
<evidence type="ECO:0000259" key="15">
    <source>
        <dbReference type="PROSITE" id="PS50011"/>
    </source>
</evidence>
<dbReference type="Gene3D" id="1.10.510.10">
    <property type="entry name" value="Transferase(Phosphotransferase) domain 1"/>
    <property type="match status" value="1"/>
</dbReference>
<dbReference type="InterPro" id="IPR001245">
    <property type="entry name" value="Ser-Thr/Tyr_kinase_cat_dom"/>
</dbReference>
<feature type="compositionally biased region" description="Basic and acidic residues" evidence="12">
    <location>
        <begin position="663"/>
        <end position="677"/>
    </location>
</feature>
<keyword evidence="11" id="KW-0675">Receptor</keyword>
<dbReference type="PROSITE" id="PS50011">
    <property type="entry name" value="PROTEIN_KINASE_DOM"/>
    <property type="match status" value="1"/>
</dbReference>
<keyword evidence="4 13" id="KW-0812">Transmembrane</keyword>
<dbReference type="Pfam" id="PF08263">
    <property type="entry name" value="LRRNT_2"/>
    <property type="match status" value="1"/>
</dbReference>
<dbReference type="GO" id="GO:0016020">
    <property type="term" value="C:membrane"/>
    <property type="evidence" value="ECO:0007669"/>
    <property type="project" value="UniProtKB-SubCell"/>
</dbReference>
<dbReference type="InterPro" id="IPR053059">
    <property type="entry name" value="Inactive_SerThr-Kinase_ABA"/>
</dbReference>
<dbReference type="EMBL" id="JBBPBK010000008">
    <property type="protein sequence ID" value="KAK9280241.1"/>
    <property type="molecule type" value="Genomic_DNA"/>
</dbReference>
<dbReference type="FunFam" id="1.10.510.10:FF:000480">
    <property type="entry name" value="Pollen receptor-like kinase 1"/>
    <property type="match status" value="1"/>
</dbReference>
<dbReference type="Proteomes" id="UP001415857">
    <property type="component" value="Unassembled WGS sequence"/>
</dbReference>
<evidence type="ECO:0000256" key="12">
    <source>
        <dbReference type="SAM" id="MobiDB-lite"/>
    </source>
</evidence>
<reference evidence="16 17" key="1">
    <citation type="journal article" date="2024" name="Plant J.">
        <title>Genome sequences and population genomics reveal climatic adaptation and genomic divergence between two closely related sweetgum species.</title>
        <authorList>
            <person name="Xu W.Q."/>
            <person name="Ren C.Q."/>
            <person name="Zhang X.Y."/>
            <person name="Comes H.P."/>
            <person name="Liu X.H."/>
            <person name="Li Y.G."/>
            <person name="Kettle C.J."/>
            <person name="Jalonen R."/>
            <person name="Gaisberger H."/>
            <person name="Ma Y.Z."/>
            <person name="Qiu Y.X."/>
        </authorList>
    </citation>
    <scope>NUCLEOTIDE SEQUENCE [LARGE SCALE GENOMIC DNA]</scope>
    <source>
        <strain evidence="16">Hangzhou</strain>
    </source>
</reference>
<keyword evidence="6" id="KW-0677">Repeat</keyword>
<dbReference type="Gene3D" id="3.30.200.20">
    <property type="entry name" value="Phosphorylase Kinase, domain 1"/>
    <property type="match status" value="1"/>
</dbReference>
<evidence type="ECO:0000256" key="6">
    <source>
        <dbReference type="ARBA" id="ARBA00022737"/>
    </source>
</evidence>